<dbReference type="Pfam" id="PF02225">
    <property type="entry name" value="PA"/>
    <property type="match status" value="1"/>
</dbReference>
<proteinExistence type="inferred from homology"/>
<evidence type="ECO:0008006" key="13">
    <source>
        <dbReference type="Google" id="ProtNLM"/>
    </source>
</evidence>
<evidence type="ECO:0000256" key="1">
    <source>
        <dbReference type="ARBA" id="ARBA00011073"/>
    </source>
</evidence>
<dbReference type="PANTHER" id="PTHR43806:SF14">
    <property type="entry name" value="TRIPEPTIDYL-PEPTIDASE 2"/>
    <property type="match status" value="1"/>
</dbReference>
<dbReference type="STRING" id="4846.A0A367KQB9"/>
<organism evidence="11 12">
    <name type="scientific">Rhizopus stolonifer</name>
    <name type="common">Rhizopus nigricans</name>
    <dbReference type="NCBI Taxonomy" id="4846"/>
    <lineage>
        <taxon>Eukaryota</taxon>
        <taxon>Fungi</taxon>
        <taxon>Fungi incertae sedis</taxon>
        <taxon>Mucoromycota</taxon>
        <taxon>Mucoromycotina</taxon>
        <taxon>Mucoromycetes</taxon>
        <taxon>Mucorales</taxon>
        <taxon>Mucorineae</taxon>
        <taxon>Rhizopodaceae</taxon>
        <taxon>Rhizopus</taxon>
    </lineage>
</organism>
<dbReference type="OrthoDB" id="206201at2759"/>
<evidence type="ECO:0000256" key="7">
    <source>
        <dbReference type="PROSITE-ProRule" id="PRU01240"/>
    </source>
</evidence>
<dbReference type="InterPro" id="IPR010435">
    <property type="entry name" value="C5a/SBT2-like_Fn3"/>
</dbReference>
<evidence type="ECO:0000256" key="2">
    <source>
        <dbReference type="ARBA" id="ARBA00022512"/>
    </source>
</evidence>
<gene>
    <name evidence="11" type="ORF">CU098_012250</name>
</gene>
<accession>A0A367KQB9</accession>
<dbReference type="SUPFAM" id="SSF52025">
    <property type="entry name" value="PA domain"/>
    <property type="match status" value="1"/>
</dbReference>
<dbReference type="GO" id="GO:0005829">
    <property type="term" value="C:cytosol"/>
    <property type="evidence" value="ECO:0007669"/>
    <property type="project" value="TreeGrafter"/>
</dbReference>
<dbReference type="Proteomes" id="UP000253551">
    <property type="component" value="Unassembled WGS sequence"/>
</dbReference>
<dbReference type="GO" id="GO:0016020">
    <property type="term" value="C:membrane"/>
    <property type="evidence" value="ECO:0007669"/>
    <property type="project" value="InterPro"/>
</dbReference>
<name>A0A367KQB9_RHIST</name>
<dbReference type="GO" id="GO:0004252">
    <property type="term" value="F:serine-type endopeptidase activity"/>
    <property type="evidence" value="ECO:0007669"/>
    <property type="project" value="InterPro"/>
</dbReference>
<dbReference type="GO" id="GO:0008240">
    <property type="term" value="F:tripeptidyl-peptidase activity"/>
    <property type="evidence" value="ECO:0007669"/>
    <property type="project" value="TreeGrafter"/>
</dbReference>
<comment type="similarity">
    <text evidence="1 7">Belongs to the peptidase S8 family.</text>
</comment>
<dbReference type="InterPro" id="IPR023828">
    <property type="entry name" value="Peptidase_S8_Ser-AS"/>
</dbReference>
<evidence type="ECO:0000256" key="4">
    <source>
        <dbReference type="ARBA" id="ARBA00022729"/>
    </source>
</evidence>
<keyword evidence="6" id="KW-0720">Serine protease</keyword>
<evidence type="ECO:0000313" key="12">
    <source>
        <dbReference type="Proteomes" id="UP000253551"/>
    </source>
</evidence>
<dbReference type="InterPro" id="IPR000209">
    <property type="entry name" value="Peptidase_S8/S53_dom"/>
</dbReference>
<dbReference type="PRINTS" id="PR00723">
    <property type="entry name" value="SUBTILISIN"/>
</dbReference>
<dbReference type="GO" id="GO:0006508">
    <property type="term" value="P:proteolysis"/>
    <property type="evidence" value="ECO:0007669"/>
    <property type="project" value="UniProtKB-KW"/>
</dbReference>
<protein>
    <recommendedName>
        <fullName evidence="13">Peptidase S8/S53 domain-containing protein</fullName>
    </recommendedName>
</protein>
<keyword evidence="2" id="KW-0134">Cell wall</keyword>
<evidence type="ECO:0000256" key="3">
    <source>
        <dbReference type="ARBA" id="ARBA00022670"/>
    </source>
</evidence>
<reference evidence="11 12" key="1">
    <citation type="journal article" date="2018" name="G3 (Bethesda)">
        <title>Phylogenetic and Phylogenomic Definition of Rhizopus Species.</title>
        <authorList>
            <person name="Gryganskyi A.P."/>
            <person name="Golan J."/>
            <person name="Dolatabadi S."/>
            <person name="Mondo S."/>
            <person name="Robb S."/>
            <person name="Idnurm A."/>
            <person name="Muszewska A."/>
            <person name="Steczkiewicz K."/>
            <person name="Masonjones S."/>
            <person name="Liao H.L."/>
            <person name="Gajdeczka M.T."/>
            <person name="Anike F."/>
            <person name="Vuek A."/>
            <person name="Anishchenko I.M."/>
            <person name="Voigt K."/>
            <person name="de Hoog G.S."/>
            <person name="Smith M.E."/>
            <person name="Heitman J."/>
            <person name="Vilgalys R."/>
            <person name="Stajich J.E."/>
        </authorList>
    </citation>
    <scope>NUCLEOTIDE SEQUENCE [LARGE SCALE GENOMIC DNA]</scope>
    <source>
        <strain evidence="11 12">LSU 92-RS-03</strain>
    </source>
</reference>
<keyword evidence="12" id="KW-1185">Reference proteome</keyword>
<dbReference type="InterPro" id="IPR022398">
    <property type="entry name" value="Peptidase_S8_His-AS"/>
</dbReference>
<dbReference type="PROSITE" id="PS00137">
    <property type="entry name" value="SUBTILASE_HIS"/>
    <property type="match status" value="1"/>
</dbReference>
<evidence type="ECO:0000256" key="6">
    <source>
        <dbReference type="ARBA" id="ARBA00022825"/>
    </source>
</evidence>
<evidence type="ECO:0000313" key="11">
    <source>
        <dbReference type="EMBL" id="RCI04062.1"/>
    </source>
</evidence>
<keyword evidence="4" id="KW-0732">Signal</keyword>
<feature type="domain" description="C5a peptidase/Subtilisin-like protease SBT2-like Fn3-like" evidence="10">
    <location>
        <begin position="392"/>
        <end position="507"/>
    </location>
</feature>
<dbReference type="EMBL" id="PJQM01000802">
    <property type="protein sequence ID" value="RCI04062.1"/>
    <property type="molecule type" value="Genomic_DNA"/>
</dbReference>
<dbReference type="Pfam" id="PF00082">
    <property type="entry name" value="Peptidase_S8"/>
    <property type="match status" value="1"/>
</dbReference>
<dbReference type="AlphaFoldDB" id="A0A367KQB9"/>
<evidence type="ECO:0000256" key="5">
    <source>
        <dbReference type="ARBA" id="ARBA00022801"/>
    </source>
</evidence>
<dbReference type="InterPro" id="IPR003137">
    <property type="entry name" value="PA_domain"/>
</dbReference>
<dbReference type="Pfam" id="PF06280">
    <property type="entry name" value="fn3_5"/>
    <property type="match status" value="1"/>
</dbReference>
<dbReference type="InterPro" id="IPR046450">
    <property type="entry name" value="PA_dom_sf"/>
</dbReference>
<dbReference type="PROSITE" id="PS00138">
    <property type="entry name" value="SUBTILASE_SER"/>
    <property type="match status" value="1"/>
</dbReference>
<keyword evidence="2" id="KW-0964">Secreted</keyword>
<comment type="caution">
    <text evidence="11">The sequence shown here is derived from an EMBL/GenBank/DDBJ whole genome shotgun (WGS) entry which is preliminary data.</text>
</comment>
<dbReference type="Gene3D" id="3.40.50.200">
    <property type="entry name" value="Peptidase S8/S53 domain"/>
    <property type="match status" value="1"/>
</dbReference>
<feature type="domain" description="PA" evidence="9">
    <location>
        <begin position="158"/>
        <end position="243"/>
    </location>
</feature>
<dbReference type="InterPro" id="IPR015500">
    <property type="entry name" value="Peptidase_S8_subtilisin-rel"/>
</dbReference>
<comment type="caution">
    <text evidence="7">Lacks conserved residue(s) required for the propagation of feature annotation.</text>
</comment>
<feature type="domain" description="Peptidase S8/S53" evidence="8">
    <location>
        <begin position="2"/>
        <end position="361"/>
    </location>
</feature>
<evidence type="ECO:0000259" key="9">
    <source>
        <dbReference type="Pfam" id="PF02225"/>
    </source>
</evidence>
<sequence>SATGHGTFVAGIIAADDKIYNWHGVAPGATLGMWKVYGCNYASSPNDIMLKAMEMAYKAGMDVISISSGVSGGWDESVLSVMADRLVAKGVHVVAGVGNSGTSGIFLTSSPASGEKVISVGSTDNKHAPGYLLELFNPKKSIPYRTFVSSALTLNSTLPIVASGKKFNQANDACKKLTGKKYKNSIVLIHQGGCDTMKKIEHAYRAGAIAVVLYTDIKDAATTYEALTHATLPIAFINNDDGRTVFKAISKKTKARFTNTLVALDTNSASGISYFSTLGPTNELQIKPELVAVGSNVFSTLPSYLKYYGFESGTSFSTPYVAGSVALLLSNTKNTSPDLAKHALMNFAQPVRPPISANPYGDSPIRQGAGVVDVAQAIDGLQQFHVSPAKLSFNDTAHFNAKQHITIHNHHSKALTFHIRHDPSLTANGYSITNESYTPNEPVQLYNGNNSVAKLIFSKSVVTVPAGKSVQIEFTVKPPTIFKPSWHSIYGGFISVSTQNLKANVPYIGMIGNMSDLPILDRTAGPSKIAAFPFPSIGLADGDNTLNGNKTGHFKIKRVKGQKTGMGGLYLIARLLTGTPVLQIQILDAKTNKVVGDVPMTTGTPRKWMLRNTLSITESSTTFTSWYWSGEYVPKDSTLTDKSYKAKVVKSGSYRLKLRGLRVFGNPECDKDWDEWISPKLVLDIDYVK</sequence>
<feature type="non-terminal residue" evidence="11">
    <location>
        <position position="1"/>
    </location>
</feature>
<dbReference type="SUPFAM" id="SSF52743">
    <property type="entry name" value="Subtilisin-like"/>
    <property type="match status" value="1"/>
</dbReference>
<keyword evidence="3" id="KW-0645">Protease</keyword>
<dbReference type="Gene3D" id="3.50.30.30">
    <property type="match status" value="1"/>
</dbReference>
<dbReference type="InterPro" id="IPR036852">
    <property type="entry name" value="Peptidase_S8/S53_dom_sf"/>
</dbReference>
<evidence type="ECO:0000259" key="10">
    <source>
        <dbReference type="Pfam" id="PF06280"/>
    </source>
</evidence>
<dbReference type="PANTHER" id="PTHR43806">
    <property type="entry name" value="PEPTIDASE S8"/>
    <property type="match status" value="1"/>
</dbReference>
<dbReference type="PROSITE" id="PS51892">
    <property type="entry name" value="SUBTILASE"/>
    <property type="match status" value="1"/>
</dbReference>
<dbReference type="Gene3D" id="2.60.40.1710">
    <property type="entry name" value="Subtilisin-like superfamily"/>
    <property type="match status" value="1"/>
</dbReference>
<dbReference type="CDD" id="cd00538">
    <property type="entry name" value="PA"/>
    <property type="match status" value="1"/>
</dbReference>
<evidence type="ECO:0000259" key="8">
    <source>
        <dbReference type="Pfam" id="PF00082"/>
    </source>
</evidence>
<keyword evidence="5" id="KW-0378">Hydrolase</keyword>
<dbReference type="InterPro" id="IPR050131">
    <property type="entry name" value="Peptidase_S8_subtilisin-like"/>
</dbReference>